<reference evidence="2" key="1">
    <citation type="journal article" date="2014" name="Front. Microbiol.">
        <title>High frequency of phylogenetically diverse reductive dehalogenase-homologous genes in deep subseafloor sedimentary metagenomes.</title>
        <authorList>
            <person name="Kawai M."/>
            <person name="Futagami T."/>
            <person name="Toyoda A."/>
            <person name="Takaki Y."/>
            <person name="Nishi S."/>
            <person name="Hori S."/>
            <person name="Arai W."/>
            <person name="Tsubouchi T."/>
            <person name="Morono Y."/>
            <person name="Uchiyama I."/>
            <person name="Ito T."/>
            <person name="Fujiyama A."/>
            <person name="Inagaki F."/>
            <person name="Takami H."/>
        </authorList>
    </citation>
    <scope>NUCLEOTIDE SEQUENCE</scope>
    <source>
        <strain evidence="2">Expedition CK06-06</strain>
    </source>
</reference>
<dbReference type="EMBL" id="BARS01006949">
    <property type="protein sequence ID" value="GAF76061.1"/>
    <property type="molecule type" value="Genomic_DNA"/>
</dbReference>
<name>X0SLR1_9ZZZZ</name>
<evidence type="ECO:0000256" key="1">
    <source>
        <dbReference type="SAM" id="MobiDB-lite"/>
    </source>
</evidence>
<feature type="compositionally biased region" description="Basic and acidic residues" evidence="1">
    <location>
        <begin position="93"/>
        <end position="112"/>
    </location>
</feature>
<evidence type="ECO:0000313" key="2">
    <source>
        <dbReference type="EMBL" id="GAF76061.1"/>
    </source>
</evidence>
<protein>
    <submittedName>
        <fullName evidence="2">Uncharacterized protein</fullName>
    </submittedName>
</protein>
<comment type="caution">
    <text evidence="2">The sequence shown here is derived from an EMBL/GenBank/DDBJ whole genome shotgun (WGS) entry which is preliminary data.</text>
</comment>
<sequence>MNGHVKNITGRPLYALKRHILPGKEIPLSELYTEYGEKHGIERGQPFADWLRQVKLPNKQIWEILYEDSPKEENKVTVTAQIMQVVDGDEKESEEKKEGLSNEEKAKSSRPHIKNEWEVEDIVALTVSKAREEIPKIRDKKLLSWALNVAKQTPNKETICRILEKRIDDLRVSQR</sequence>
<dbReference type="AlphaFoldDB" id="X0SLR1"/>
<gene>
    <name evidence="2" type="ORF">S01H1_13464</name>
</gene>
<organism evidence="2">
    <name type="scientific">marine sediment metagenome</name>
    <dbReference type="NCBI Taxonomy" id="412755"/>
    <lineage>
        <taxon>unclassified sequences</taxon>
        <taxon>metagenomes</taxon>
        <taxon>ecological metagenomes</taxon>
    </lineage>
</organism>
<accession>X0SLR1</accession>
<proteinExistence type="predicted"/>
<feature type="region of interest" description="Disordered" evidence="1">
    <location>
        <begin position="86"/>
        <end position="112"/>
    </location>
</feature>